<name>A0A6J4Q080_9ACTN</name>
<feature type="compositionally biased region" description="Basic residues" evidence="1">
    <location>
        <begin position="9"/>
        <end position="20"/>
    </location>
</feature>
<accession>A0A6J4Q080</accession>
<evidence type="ECO:0000313" key="2">
    <source>
        <dbReference type="EMBL" id="CAA9430610.1"/>
    </source>
</evidence>
<reference evidence="2" key="1">
    <citation type="submission" date="2020-02" db="EMBL/GenBank/DDBJ databases">
        <authorList>
            <person name="Meier V. D."/>
        </authorList>
    </citation>
    <scope>NUCLEOTIDE SEQUENCE</scope>
    <source>
        <strain evidence="2">AVDCRST_MAG82</strain>
    </source>
</reference>
<dbReference type="EMBL" id="CADCVA010000289">
    <property type="protein sequence ID" value="CAA9430610.1"/>
    <property type="molecule type" value="Genomic_DNA"/>
</dbReference>
<evidence type="ECO:0000256" key="1">
    <source>
        <dbReference type="SAM" id="MobiDB-lite"/>
    </source>
</evidence>
<sequence>WSGSSPRVGARKSGQRRAWRSARWSGTRVRWKPKLPR</sequence>
<gene>
    <name evidence="2" type="ORF">AVDCRST_MAG82-2082</name>
</gene>
<feature type="region of interest" description="Disordered" evidence="1">
    <location>
        <begin position="1"/>
        <end position="37"/>
    </location>
</feature>
<feature type="non-terminal residue" evidence="2">
    <location>
        <position position="1"/>
    </location>
</feature>
<dbReference type="AlphaFoldDB" id="A0A6J4Q080"/>
<organism evidence="2">
    <name type="scientific">uncultured Rubrobacteraceae bacterium</name>
    <dbReference type="NCBI Taxonomy" id="349277"/>
    <lineage>
        <taxon>Bacteria</taxon>
        <taxon>Bacillati</taxon>
        <taxon>Actinomycetota</taxon>
        <taxon>Rubrobacteria</taxon>
        <taxon>Rubrobacterales</taxon>
        <taxon>Rubrobacteraceae</taxon>
        <taxon>environmental samples</taxon>
    </lineage>
</organism>
<protein>
    <submittedName>
        <fullName evidence="2">Uncharacterized protein</fullName>
    </submittedName>
</protein>
<proteinExistence type="predicted"/>
<feature type="non-terminal residue" evidence="2">
    <location>
        <position position="37"/>
    </location>
</feature>